<keyword evidence="12" id="KW-1185">Reference proteome</keyword>
<evidence type="ECO:0000313" key="12">
    <source>
        <dbReference type="Proteomes" id="UP001219355"/>
    </source>
</evidence>
<feature type="compositionally biased region" description="Polar residues" evidence="9">
    <location>
        <begin position="146"/>
        <end position="159"/>
    </location>
</feature>
<protein>
    <submittedName>
        <fullName evidence="11">General control protein</fullName>
    </submittedName>
</protein>
<sequence>MASSTPILAASGYPESRTRASERLCALSRSLPPCSSRRESTAPDQLNPALGQNRQHLLYLSQQQQRLQAQYFGSPVAQDPRVTSLINRSQGVFNSSNRSNSIPGVTVSSPQRGHALSAPGNLSHSIRPPVPLFPGTESKQQYTQAQTQPHRRAMSTSNLPHGMRFNPKLGDSVSSNRQLDLGDLLDFSAGTLAENLEASNDGVLFGEDHFKIMDFTSVNEPSPAVTVSPKDLIMDSSAPPSTSFTDMSTPSFDSPGYFSHETSPLFATDSELGPGHEEWESLFPSESSLLPKFDEKVTVSPPKPVSALSSPMVRTSSSPGSSPRNGRSSTRPSAISGVKPRNRDKPLPPIVYDTSDPIAAKRARNTEAARKSRARKVEHQELLERRIAELEKALEECRHSEAYWKSLAEAKQ</sequence>
<dbReference type="Pfam" id="PF07716">
    <property type="entry name" value="bZIP_2"/>
    <property type="match status" value="1"/>
</dbReference>
<evidence type="ECO:0000256" key="7">
    <source>
        <dbReference type="ARBA" id="ARBA00023242"/>
    </source>
</evidence>
<feature type="compositionally biased region" description="Low complexity" evidence="9">
    <location>
        <begin position="309"/>
        <end position="333"/>
    </location>
</feature>
<dbReference type="InterPro" id="IPR046347">
    <property type="entry name" value="bZIP_sf"/>
</dbReference>
<evidence type="ECO:0000313" key="11">
    <source>
        <dbReference type="EMBL" id="WEW55748.1"/>
    </source>
</evidence>
<proteinExistence type="inferred from homology"/>
<accession>A0AAF0DCH0</accession>
<feature type="compositionally biased region" description="Polar residues" evidence="9">
    <location>
        <begin position="94"/>
        <end position="111"/>
    </location>
</feature>
<dbReference type="GO" id="GO:0008652">
    <property type="term" value="P:amino acid biosynthetic process"/>
    <property type="evidence" value="ECO:0007669"/>
    <property type="project" value="UniProtKB-KW"/>
</dbReference>
<gene>
    <name evidence="11" type="primary">GCN4</name>
    <name evidence="11" type="ORF">PRK78_001181</name>
</gene>
<feature type="region of interest" description="Disordered" evidence="9">
    <location>
        <begin position="146"/>
        <end position="165"/>
    </location>
</feature>
<evidence type="ECO:0000256" key="9">
    <source>
        <dbReference type="SAM" id="MobiDB-lite"/>
    </source>
</evidence>
<dbReference type="CDD" id="cd12193">
    <property type="entry name" value="bZIP_GCN4"/>
    <property type="match status" value="1"/>
</dbReference>
<evidence type="ECO:0000259" key="10">
    <source>
        <dbReference type="PROSITE" id="PS00036"/>
    </source>
</evidence>
<reference evidence="11" key="1">
    <citation type="submission" date="2023-03" db="EMBL/GenBank/DDBJ databases">
        <title>Emydomyces testavorans Genome Sequence.</title>
        <authorList>
            <person name="Hoyer L."/>
        </authorList>
    </citation>
    <scope>NUCLEOTIDE SEQUENCE</scope>
    <source>
        <strain evidence="11">16-2883</strain>
    </source>
</reference>
<evidence type="ECO:0000256" key="8">
    <source>
        <dbReference type="ARBA" id="ARBA00061302"/>
    </source>
</evidence>
<feature type="domain" description="BZIP" evidence="10">
    <location>
        <begin position="361"/>
        <end position="375"/>
    </location>
</feature>
<dbReference type="GO" id="GO:0005634">
    <property type="term" value="C:nucleus"/>
    <property type="evidence" value="ECO:0007669"/>
    <property type="project" value="UniProtKB-SubCell"/>
</dbReference>
<keyword evidence="5" id="KW-0010">Activator</keyword>
<organism evidence="11 12">
    <name type="scientific">Emydomyces testavorans</name>
    <dbReference type="NCBI Taxonomy" id="2070801"/>
    <lineage>
        <taxon>Eukaryota</taxon>
        <taxon>Fungi</taxon>
        <taxon>Dikarya</taxon>
        <taxon>Ascomycota</taxon>
        <taxon>Pezizomycotina</taxon>
        <taxon>Eurotiomycetes</taxon>
        <taxon>Eurotiomycetidae</taxon>
        <taxon>Onygenales</taxon>
        <taxon>Nannizziopsiaceae</taxon>
        <taxon>Emydomyces</taxon>
    </lineage>
</organism>
<feature type="region of interest" description="Disordered" evidence="9">
    <location>
        <begin position="294"/>
        <end position="376"/>
    </location>
</feature>
<evidence type="ECO:0000256" key="5">
    <source>
        <dbReference type="ARBA" id="ARBA00023159"/>
    </source>
</evidence>
<comment type="subcellular location">
    <subcellularLocation>
        <location evidence="1">Nucleus</location>
    </subcellularLocation>
</comment>
<feature type="region of interest" description="Disordered" evidence="9">
    <location>
        <begin position="94"/>
        <end position="127"/>
    </location>
</feature>
<dbReference type="Proteomes" id="UP001219355">
    <property type="component" value="Chromosome 1"/>
</dbReference>
<evidence type="ECO:0000256" key="2">
    <source>
        <dbReference type="ARBA" id="ARBA00022605"/>
    </source>
</evidence>
<keyword evidence="2" id="KW-0028">Amino-acid biosynthesis</keyword>
<comment type="similarity">
    <text evidence="8">Belongs to the bZIP family. GCN4 subfamily.</text>
</comment>
<name>A0AAF0DCH0_9EURO</name>
<keyword evidence="6" id="KW-0804">Transcription</keyword>
<evidence type="ECO:0000256" key="6">
    <source>
        <dbReference type="ARBA" id="ARBA00023163"/>
    </source>
</evidence>
<evidence type="ECO:0000256" key="1">
    <source>
        <dbReference type="ARBA" id="ARBA00004123"/>
    </source>
</evidence>
<dbReference type="GO" id="GO:0003677">
    <property type="term" value="F:DNA binding"/>
    <property type="evidence" value="ECO:0007669"/>
    <property type="project" value="UniProtKB-KW"/>
</dbReference>
<dbReference type="FunFam" id="3.30.160.60:FF:001491">
    <property type="entry name" value="Cross-pathway control protein A"/>
    <property type="match status" value="1"/>
</dbReference>
<dbReference type="EMBL" id="CP120627">
    <property type="protein sequence ID" value="WEW55748.1"/>
    <property type="molecule type" value="Genomic_DNA"/>
</dbReference>
<dbReference type="AlphaFoldDB" id="A0AAF0DCH0"/>
<evidence type="ECO:0000256" key="3">
    <source>
        <dbReference type="ARBA" id="ARBA00023015"/>
    </source>
</evidence>
<feature type="compositionally biased region" description="Basic and acidic residues" evidence="9">
    <location>
        <begin position="364"/>
        <end position="376"/>
    </location>
</feature>
<keyword evidence="3" id="KW-0805">Transcription regulation</keyword>
<keyword evidence="7" id="KW-0539">Nucleus</keyword>
<dbReference type="PROSITE" id="PS00036">
    <property type="entry name" value="BZIP_BASIC"/>
    <property type="match status" value="1"/>
</dbReference>
<dbReference type="GO" id="GO:0003700">
    <property type="term" value="F:DNA-binding transcription factor activity"/>
    <property type="evidence" value="ECO:0007669"/>
    <property type="project" value="InterPro"/>
</dbReference>
<keyword evidence="4" id="KW-0238">DNA-binding</keyword>
<dbReference type="SUPFAM" id="SSF57959">
    <property type="entry name" value="Leucine zipper domain"/>
    <property type="match status" value="1"/>
</dbReference>
<dbReference type="InterPro" id="IPR004827">
    <property type="entry name" value="bZIP"/>
</dbReference>
<dbReference type="Gene3D" id="3.30.160.60">
    <property type="entry name" value="Classic Zinc Finger"/>
    <property type="match status" value="1"/>
</dbReference>
<evidence type="ECO:0000256" key="4">
    <source>
        <dbReference type="ARBA" id="ARBA00023125"/>
    </source>
</evidence>